<evidence type="ECO:0000256" key="1">
    <source>
        <dbReference type="PROSITE-ProRule" id="PRU00339"/>
    </source>
</evidence>
<dbReference type="InterPro" id="IPR019734">
    <property type="entry name" value="TPR_rpt"/>
</dbReference>
<accession>A0ABV3HGN1</accession>
<proteinExistence type="predicted"/>
<reference evidence="2 3" key="1">
    <citation type="submission" date="2024-06" db="EMBL/GenBank/DDBJ databases">
        <title>The Natural Products Discovery Center: Release of the First 8490 Sequenced Strains for Exploring Actinobacteria Biosynthetic Diversity.</title>
        <authorList>
            <person name="Kalkreuter E."/>
            <person name="Kautsar S.A."/>
            <person name="Yang D."/>
            <person name="Bader C.D."/>
            <person name="Teijaro C.N."/>
            <person name="Fluegel L."/>
            <person name="Davis C.M."/>
            <person name="Simpson J.R."/>
            <person name="Lauterbach L."/>
            <person name="Steele A.D."/>
            <person name="Gui C."/>
            <person name="Meng S."/>
            <person name="Li G."/>
            <person name="Viehrig K."/>
            <person name="Ye F."/>
            <person name="Su P."/>
            <person name="Kiefer A.F."/>
            <person name="Nichols A."/>
            <person name="Cepeda A.J."/>
            <person name="Yan W."/>
            <person name="Fan B."/>
            <person name="Jiang Y."/>
            <person name="Adhikari A."/>
            <person name="Zheng C.-J."/>
            <person name="Schuster L."/>
            <person name="Cowan T.M."/>
            <person name="Smanski M.J."/>
            <person name="Chevrette M.G."/>
            <person name="De Carvalho L.P.S."/>
            <person name="Shen B."/>
        </authorList>
    </citation>
    <scope>NUCLEOTIDE SEQUENCE [LARGE SCALE GENOMIC DNA]</scope>
    <source>
        <strain evidence="2 3">NPDC049574</strain>
    </source>
</reference>
<dbReference type="Gene3D" id="1.25.40.10">
    <property type="entry name" value="Tetratricopeptide repeat domain"/>
    <property type="match status" value="1"/>
</dbReference>
<feature type="repeat" description="TPR" evidence="1">
    <location>
        <begin position="122"/>
        <end position="155"/>
    </location>
</feature>
<keyword evidence="3" id="KW-1185">Reference proteome</keyword>
<name>A0ABV3HGN1_9ACTN</name>
<gene>
    <name evidence="2" type="ORF">AB0K40_39875</name>
</gene>
<comment type="caution">
    <text evidence="2">The sequence shown here is derived from an EMBL/GenBank/DDBJ whole genome shotgun (WGS) entry which is preliminary data.</text>
</comment>
<sequence length="190" mass="21377">MEAALDQLDELAAAERRLRRERMLVPPELLDAPLNAAWRIPDPRPANLFAYLAGDHDTAFLRSPFGRTSGEGRLESMRRPNLEQRTAEVRRTLEAADAMRQDNAPEAVALLRDLLSAYPWCAPAYRILAQAVWRTGDQDEAVNLLVRALTLRPGSHRAWAELGDFLGEMGYEWAAGVAQRVAHHLDRSRT</sequence>
<keyword evidence="1" id="KW-0802">TPR repeat</keyword>
<dbReference type="PROSITE" id="PS50005">
    <property type="entry name" value="TPR"/>
    <property type="match status" value="1"/>
</dbReference>
<evidence type="ECO:0000313" key="3">
    <source>
        <dbReference type="Proteomes" id="UP001552427"/>
    </source>
</evidence>
<dbReference type="InterPro" id="IPR011990">
    <property type="entry name" value="TPR-like_helical_dom_sf"/>
</dbReference>
<dbReference type="Pfam" id="PF13428">
    <property type="entry name" value="TPR_14"/>
    <property type="match status" value="1"/>
</dbReference>
<dbReference type="Proteomes" id="UP001552427">
    <property type="component" value="Unassembled WGS sequence"/>
</dbReference>
<evidence type="ECO:0000313" key="2">
    <source>
        <dbReference type="EMBL" id="MEV4291703.1"/>
    </source>
</evidence>
<dbReference type="EMBL" id="JBFARM010000015">
    <property type="protein sequence ID" value="MEV4291703.1"/>
    <property type="molecule type" value="Genomic_DNA"/>
</dbReference>
<organism evidence="2 3">
    <name type="scientific">Nonomuraea bangladeshensis</name>
    <dbReference type="NCBI Taxonomy" id="404385"/>
    <lineage>
        <taxon>Bacteria</taxon>
        <taxon>Bacillati</taxon>
        <taxon>Actinomycetota</taxon>
        <taxon>Actinomycetes</taxon>
        <taxon>Streptosporangiales</taxon>
        <taxon>Streptosporangiaceae</taxon>
        <taxon>Nonomuraea</taxon>
    </lineage>
</organism>
<dbReference type="SUPFAM" id="SSF48452">
    <property type="entry name" value="TPR-like"/>
    <property type="match status" value="1"/>
</dbReference>
<protein>
    <submittedName>
        <fullName evidence="2">Tetratricopeptide repeat protein</fullName>
    </submittedName>
</protein>
<dbReference type="RefSeq" id="WP_364460702.1">
    <property type="nucleotide sequence ID" value="NZ_JBFARM010000015.1"/>
</dbReference>